<organism evidence="4 5">
    <name type="scientific">Echeneis naucrates</name>
    <name type="common">Live sharksucker</name>
    <dbReference type="NCBI Taxonomy" id="173247"/>
    <lineage>
        <taxon>Eukaryota</taxon>
        <taxon>Metazoa</taxon>
        <taxon>Chordata</taxon>
        <taxon>Craniata</taxon>
        <taxon>Vertebrata</taxon>
        <taxon>Euteleostomi</taxon>
        <taxon>Actinopterygii</taxon>
        <taxon>Neopterygii</taxon>
        <taxon>Teleostei</taxon>
        <taxon>Neoteleostei</taxon>
        <taxon>Acanthomorphata</taxon>
        <taxon>Carangaria</taxon>
        <taxon>Carangiformes</taxon>
        <taxon>Echeneidae</taxon>
        <taxon>Echeneis</taxon>
    </lineage>
</organism>
<evidence type="ECO:0000259" key="3">
    <source>
        <dbReference type="PROSITE" id="PS51034"/>
    </source>
</evidence>
<keyword evidence="5" id="KW-1185">Reference proteome</keyword>
<dbReference type="Pfam" id="PF00100">
    <property type="entry name" value="Zona_pellucida"/>
    <property type="match status" value="1"/>
</dbReference>
<evidence type="ECO:0000256" key="2">
    <source>
        <dbReference type="ARBA" id="ARBA00023157"/>
    </source>
</evidence>
<dbReference type="PROSITE" id="PS51034">
    <property type="entry name" value="ZP_2"/>
    <property type="match status" value="1"/>
</dbReference>
<reference evidence="4" key="2">
    <citation type="submission" date="2025-08" db="UniProtKB">
        <authorList>
            <consortium name="Ensembl"/>
        </authorList>
    </citation>
    <scope>IDENTIFICATION</scope>
</reference>
<evidence type="ECO:0000313" key="4">
    <source>
        <dbReference type="Ensembl" id="ENSENLP00000017775.1"/>
    </source>
</evidence>
<dbReference type="InParanoid" id="A0A665UEE8"/>
<sequence>MIMPPSLSSEYTDISVMCGTSAIDLAIQICPAVYTGYNESLLILNHIRDNAACQGTLDTSVAPPLVRFSFPIREGNACGSNFLVRTGIFSDFSNIQSVNVSGVVRSFDPTFGTITYNAELKYYYSCTYPLEYLINNTQVDVSSSSIAVKDNNGSFISTLSMSLYKVPPFSHTMHALIPTSVGVELRTNIYVEVVASNLTSQYFVLLDRCYASVSPQPTNSTFFNLFVSCSIDQLTTMLENGDSQQARFYFPAFRFIEQQNETISTYYLHCITRLCERTTCSAFKTLLNPCLVTWANLQQCNRRKRSVETAVVQESITEPSVLTAAIRAMTENRTSPLTFLRI</sequence>
<dbReference type="SMART" id="SM00241">
    <property type="entry name" value="ZP"/>
    <property type="match status" value="1"/>
</dbReference>
<evidence type="ECO:0000256" key="1">
    <source>
        <dbReference type="ARBA" id="ARBA00022729"/>
    </source>
</evidence>
<protein>
    <submittedName>
        <fullName evidence="4">Si:ch211-229d2.5</fullName>
    </submittedName>
</protein>
<dbReference type="AlphaFoldDB" id="A0A665UEE8"/>
<reference evidence="4" key="1">
    <citation type="submission" date="2021-04" db="EMBL/GenBank/DDBJ databases">
        <authorList>
            <consortium name="Wellcome Sanger Institute Data Sharing"/>
        </authorList>
    </citation>
    <scope>NUCLEOTIDE SEQUENCE [LARGE SCALE GENOMIC DNA]</scope>
</reference>
<dbReference type="InterPro" id="IPR042235">
    <property type="entry name" value="ZP-C_dom"/>
</dbReference>
<feature type="domain" description="ZP" evidence="3">
    <location>
        <begin position="17"/>
        <end position="297"/>
    </location>
</feature>
<dbReference type="PANTHER" id="PTHR14002:SF21">
    <property type="entry name" value="SI:CH211-103F14.3-RELATED"/>
    <property type="match status" value="1"/>
</dbReference>
<accession>A0A665UEE8</accession>
<dbReference type="Ensembl" id="ENSENLT00000018420.1">
    <property type="protein sequence ID" value="ENSENLP00000017775.1"/>
    <property type="gene ID" value="ENSENLG00000008156.1"/>
</dbReference>
<dbReference type="PANTHER" id="PTHR14002">
    <property type="entry name" value="ENDOGLIN/TGF-BETA RECEPTOR TYPE III"/>
    <property type="match status" value="1"/>
</dbReference>
<dbReference type="InterPro" id="IPR001507">
    <property type="entry name" value="ZP_dom"/>
</dbReference>
<proteinExistence type="predicted"/>
<keyword evidence="2" id="KW-1015">Disulfide bond</keyword>
<dbReference type="Proteomes" id="UP000472264">
    <property type="component" value="Chromosome 13"/>
</dbReference>
<name>A0A665UEE8_ECHNA</name>
<dbReference type="OMA" id="IREGNAC"/>
<reference evidence="4" key="3">
    <citation type="submission" date="2025-09" db="UniProtKB">
        <authorList>
            <consortium name="Ensembl"/>
        </authorList>
    </citation>
    <scope>IDENTIFICATION</scope>
</reference>
<gene>
    <name evidence="4" type="primary">si:ch211-229d2.5</name>
</gene>
<dbReference type="Gene3D" id="2.60.40.4100">
    <property type="entry name" value="Zona pellucida, ZP-C domain"/>
    <property type="match status" value="1"/>
</dbReference>
<dbReference type="InterPro" id="IPR055355">
    <property type="entry name" value="ZP-C"/>
</dbReference>
<evidence type="ECO:0000313" key="5">
    <source>
        <dbReference type="Proteomes" id="UP000472264"/>
    </source>
</evidence>
<keyword evidence="1" id="KW-0732">Signal</keyword>